<organism evidence="2 3">
    <name type="scientific">Saonia flava</name>
    <dbReference type="NCBI Taxonomy" id="523696"/>
    <lineage>
        <taxon>Bacteria</taxon>
        <taxon>Pseudomonadati</taxon>
        <taxon>Bacteroidota</taxon>
        <taxon>Flavobacteriia</taxon>
        <taxon>Flavobacteriales</taxon>
        <taxon>Flavobacteriaceae</taxon>
        <taxon>Saonia</taxon>
    </lineage>
</organism>
<name>A0A846R2E9_9FLAO</name>
<dbReference type="RefSeq" id="WP_167964807.1">
    <property type="nucleotide sequence ID" value="NZ_JAATJJ010000002.1"/>
</dbReference>
<dbReference type="AlphaFoldDB" id="A0A846R2E9"/>
<gene>
    <name evidence="2" type="ORF">GGR42_002606</name>
</gene>
<reference evidence="2 3" key="1">
    <citation type="submission" date="2020-03" db="EMBL/GenBank/DDBJ databases">
        <title>Genomic Encyclopedia of Type Strains, Phase IV (KMG-IV): sequencing the most valuable type-strain genomes for metagenomic binning, comparative biology and taxonomic classification.</title>
        <authorList>
            <person name="Goeker M."/>
        </authorList>
    </citation>
    <scope>NUCLEOTIDE SEQUENCE [LARGE SCALE GENOMIC DNA]</scope>
    <source>
        <strain evidence="2 3">DSM 29762</strain>
    </source>
</reference>
<feature type="transmembrane region" description="Helical" evidence="1">
    <location>
        <begin position="12"/>
        <end position="37"/>
    </location>
</feature>
<evidence type="ECO:0000313" key="3">
    <source>
        <dbReference type="Proteomes" id="UP000590442"/>
    </source>
</evidence>
<protein>
    <submittedName>
        <fullName evidence="2">Uncharacterized protein</fullName>
    </submittedName>
</protein>
<dbReference type="Proteomes" id="UP000590442">
    <property type="component" value="Unassembled WGS sequence"/>
</dbReference>
<evidence type="ECO:0000313" key="2">
    <source>
        <dbReference type="EMBL" id="NJB72115.1"/>
    </source>
</evidence>
<keyword evidence="3" id="KW-1185">Reference proteome</keyword>
<sequence length="55" mass="5909">MTARNKTITAILWASIIIANSIVTGSKTMFMILIVAATMNILLPKEAAKTKTCAK</sequence>
<accession>A0A846R2E9</accession>
<keyword evidence="1" id="KW-0472">Membrane</keyword>
<keyword evidence="1" id="KW-1133">Transmembrane helix</keyword>
<comment type="caution">
    <text evidence="2">The sequence shown here is derived from an EMBL/GenBank/DDBJ whole genome shotgun (WGS) entry which is preliminary data.</text>
</comment>
<evidence type="ECO:0000256" key="1">
    <source>
        <dbReference type="SAM" id="Phobius"/>
    </source>
</evidence>
<proteinExistence type="predicted"/>
<dbReference type="EMBL" id="JAATJJ010000002">
    <property type="protein sequence ID" value="NJB72115.1"/>
    <property type="molecule type" value="Genomic_DNA"/>
</dbReference>
<keyword evidence="1" id="KW-0812">Transmembrane</keyword>